<evidence type="ECO:0000313" key="1">
    <source>
        <dbReference type="EMBL" id="PKH93911.1"/>
    </source>
</evidence>
<dbReference type="EMBL" id="PGOL01042956">
    <property type="protein sequence ID" value="PKH93911.1"/>
    <property type="molecule type" value="Genomic_DNA"/>
</dbReference>
<feature type="non-terminal residue" evidence="1">
    <location>
        <position position="1"/>
    </location>
</feature>
<gene>
    <name evidence="1" type="ORF">CRG98_049806</name>
</gene>
<protein>
    <submittedName>
        <fullName evidence="1">Uncharacterized protein</fullName>
    </submittedName>
</protein>
<name>A0A2I0H1W8_PUNGR</name>
<organism evidence="1 2">
    <name type="scientific">Punica granatum</name>
    <name type="common">Pomegranate</name>
    <dbReference type="NCBI Taxonomy" id="22663"/>
    <lineage>
        <taxon>Eukaryota</taxon>
        <taxon>Viridiplantae</taxon>
        <taxon>Streptophyta</taxon>
        <taxon>Embryophyta</taxon>
        <taxon>Tracheophyta</taxon>
        <taxon>Spermatophyta</taxon>
        <taxon>Magnoliopsida</taxon>
        <taxon>eudicotyledons</taxon>
        <taxon>Gunneridae</taxon>
        <taxon>Pentapetalae</taxon>
        <taxon>rosids</taxon>
        <taxon>malvids</taxon>
        <taxon>Myrtales</taxon>
        <taxon>Lythraceae</taxon>
        <taxon>Punica</taxon>
    </lineage>
</organism>
<evidence type="ECO:0000313" key="2">
    <source>
        <dbReference type="Proteomes" id="UP000233551"/>
    </source>
</evidence>
<accession>A0A2I0H1W8</accession>
<comment type="caution">
    <text evidence="1">The sequence shown here is derived from an EMBL/GenBank/DDBJ whole genome shotgun (WGS) entry which is preliminary data.</text>
</comment>
<dbReference type="Proteomes" id="UP000233551">
    <property type="component" value="Unassembled WGS sequence"/>
</dbReference>
<sequence>RVGSREPPPGASNFYDVPFLPTTSTSRAIAFKGFSTTPTLTREEVVTVREPYNCARPPFRSFLLIGFLYFYRVFSQSFGFVQAL</sequence>
<keyword evidence="2" id="KW-1185">Reference proteome</keyword>
<reference evidence="1 2" key="1">
    <citation type="submission" date="2017-11" db="EMBL/GenBank/DDBJ databases">
        <title>De-novo sequencing of pomegranate (Punica granatum L.) genome.</title>
        <authorList>
            <person name="Akparov Z."/>
            <person name="Amiraslanov A."/>
            <person name="Hajiyeva S."/>
            <person name="Abbasov M."/>
            <person name="Kaur K."/>
            <person name="Hamwieh A."/>
            <person name="Solovyev V."/>
            <person name="Salamov A."/>
            <person name="Braich B."/>
            <person name="Kosarev P."/>
            <person name="Mahmoud A."/>
            <person name="Hajiyev E."/>
            <person name="Babayeva S."/>
            <person name="Izzatullayeva V."/>
            <person name="Mammadov A."/>
            <person name="Mammadov A."/>
            <person name="Sharifova S."/>
            <person name="Ojaghi J."/>
            <person name="Eynullazada K."/>
            <person name="Bayramov B."/>
            <person name="Abdulazimova A."/>
            <person name="Shahmuradov I."/>
        </authorList>
    </citation>
    <scope>NUCLEOTIDE SEQUENCE [LARGE SCALE GENOMIC DNA]</scope>
    <source>
        <strain evidence="2">cv. AG2017</strain>
        <tissue evidence="1">Leaf</tissue>
    </source>
</reference>
<feature type="non-terminal residue" evidence="1">
    <location>
        <position position="84"/>
    </location>
</feature>
<proteinExistence type="predicted"/>
<dbReference type="AlphaFoldDB" id="A0A2I0H1W8"/>